<dbReference type="PRINTS" id="PR00598">
    <property type="entry name" value="HTHMARR"/>
</dbReference>
<gene>
    <name evidence="2" type="ORF">RXV94_04190</name>
</gene>
<dbReference type="EMBL" id="JAWHTF010000001">
    <property type="protein sequence ID" value="MDU8885349.1"/>
    <property type="molecule type" value="Genomic_DNA"/>
</dbReference>
<sequence length="149" mass="17126">MKIEQILKTSKKLSSHKKIVVSILYTSGQLSNILNGILKPFDISLQQFNVLRILRGQQNEAVSLAVVQERMINKMSNTTRLIDKLVNKGLVYKEINSSNRRKIDINITNEGLEILDYVDTLIEEAEKHIVNKLSEKEKDQLIRLLAKIR</sequence>
<protein>
    <submittedName>
        <fullName evidence="2">MarR family transcriptional regulator</fullName>
    </submittedName>
</protein>
<dbReference type="Proteomes" id="UP001268651">
    <property type="component" value="Unassembled WGS sequence"/>
</dbReference>
<keyword evidence="3" id="KW-1185">Reference proteome</keyword>
<evidence type="ECO:0000313" key="3">
    <source>
        <dbReference type="Proteomes" id="UP001268651"/>
    </source>
</evidence>
<dbReference type="SUPFAM" id="SSF46785">
    <property type="entry name" value="Winged helix' DNA-binding domain"/>
    <property type="match status" value="1"/>
</dbReference>
<dbReference type="InterPro" id="IPR036390">
    <property type="entry name" value="WH_DNA-bd_sf"/>
</dbReference>
<organism evidence="2 3">
    <name type="scientific">Gilvirhabdus luticola</name>
    <dbReference type="NCBI Taxonomy" id="3079858"/>
    <lineage>
        <taxon>Bacteria</taxon>
        <taxon>Pseudomonadati</taxon>
        <taxon>Bacteroidota</taxon>
        <taxon>Flavobacteriia</taxon>
        <taxon>Flavobacteriales</taxon>
        <taxon>Flavobacteriaceae</taxon>
        <taxon>Gilvirhabdus</taxon>
    </lineage>
</organism>
<evidence type="ECO:0000313" key="2">
    <source>
        <dbReference type="EMBL" id="MDU8885349.1"/>
    </source>
</evidence>
<name>A0ABU3U4L1_9FLAO</name>
<comment type="caution">
    <text evidence="2">The sequence shown here is derived from an EMBL/GenBank/DDBJ whole genome shotgun (WGS) entry which is preliminary data.</text>
</comment>
<dbReference type="PANTHER" id="PTHR33164:SF99">
    <property type="entry name" value="MARR FAMILY REGULATORY PROTEIN"/>
    <property type="match status" value="1"/>
</dbReference>
<proteinExistence type="predicted"/>
<feature type="domain" description="HTH marR-type" evidence="1">
    <location>
        <begin position="16"/>
        <end position="149"/>
    </location>
</feature>
<dbReference type="Gene3D" id="1.10.10.10">
    <property type="entry name" value="Winged helix-like DNA-binding domain superfamily/Winged helix DNA-binding domain"/>
    <property type="match status" value="1"/>
</dbReference>
<evidence type="ECO:0000259" key="1">
    <source>
        <dbReference type="PROSITE" id="PS50995"/>
    </source>
</evidence>
<accession>A0ABU3U4L1</accession>
<dbReference type="Pfam" id="PF01047">
    <property type="entry name" value="MarR"/>
    <property type="match status" value="1"/>
</dbReference>
<dbReference type="InterPro" id="IPR039422">
    <property type="entry name" value="MarR/SlyA-like"/>
</dbReference>
<dbReference type="InterPro" id="IPR000835">
    <property type="entry name" value="HTH_MarR-typ"/>
</dbReference>
<dbReference type="RefSeq" id="WP_316661212.1">
    <property type="nucleotide sequence ID" value="NZ_JAWHTF010000001.1"/>
</dbReference>
<dbReference type="PROSITE" id="PS50995">
    <property type="entry name" value="HTH_MARR_2"/>
    <property type="match status" value="1"/>
</dbReference>
<reference evidence="2 3" key="1">
    <citation type="submission" date="2023-10" db="EMBL/GenBank/DDBJ databases">
        <title>Marimonas sp. nov. isolated from tidal mud flat.</title>
        <authorList>
            <person name="Jaincy N.J."/>
            <person name="Srinivasan S."/>
            <person name="Lee S.-S."/>
        </authorList>
    </citation>
    <scope>NUCLEOTIDE SEQUENCE [LARGE SCALE GENOMIC DNA]</scope>
    <source>
        <strain evidence="2 3">MJ-SS3</strain>
    </source>
</reference>
<dbReference type="InterPro" id="IPR036388">
    <property type="entry name" value="WH-like_DNA-bd_sf"/>
</dbReference>
<dbReference type="PANTHER" id="PTHR33164">
    <property type="entry name" value="TRANSCRIPTIONAL REGULATOR, MARR FAMILY"/>
    <property type="match status" value="1"/>
</dbReference>
<dbReference type="SMART" id="SM00347">
    <property type="entry name" value="HTH_MARR"/>
    <property type="match status" value="1"/>
</dbReference>